<keyword evidence="4 5" id="KW-0472">Membrane</keyword>
<feature type="transmembrane region" description="Helical" evidence="5">
    <location>
        <begin position="102"/>
        <end position="120"/>
    </location>
</feature>
<dbReference type="Proteomes" id="UP001499930">
    <property type="component" value="Unassembled WGS sequence"/>
</dbReference>
<feature type="transmembrane region" description="Helical" evidence="5">
    <location>
        <begin position="78"/>
        <end position="96"/>
    </location>
</feature>
<dbReference type="InterPro" id="IPR011701">
    <property type="entry name" value="MFS"/>
</dbReference>
<dbReference type="CDD" id="cd17393">
    <property type="entry name" value="MFS_MosC_like"/>
    <property type="match status" value="1"/>
</dbReference>
<dbReference type="InterPro" id="IPR036259">
    <property type="entry name" value="MFS_trans_sf"/>
</dbReference>
<feature type="transmembrane region" description="Helical" evidence="5">
    <location>
        <begin position="165"/>
        <end position="182"/>
    </location>
</feature>
<dbReference type="Pfam" id="PF07690">
    <property type="entry name" value="MFS_1"/>
    <property type="match status" value="1"/>
</dbReference>
<feature type="transmembrane region" description="Helical" evidence="5">
    <location>
        <begin position="365"/>
        <end position="386"/>
    </location>
</feature>
<gene>
    <name evidence="7" type="ORF">GCM10017559_81010</name>
</gene>
<evidence type="ECO:0000256" key="5">
    <source>
        <dbReference type="SAM" id="Phobius"/>
    </source>
</evidence>
<feature type="transmembrane region" description="Helical" evidence="5">
    <location>
        <begin position="141"/>
        <end position="159"/>
    </location>
</feature>
<keyword evidence="8" id="KW-1185">Reference proteome</keyword>
<evidence type="ECO:0000256" key="3">
    <source>
        <dbReference type="ARBA" id="ARBA00022989"/>
    </source>
</evidence>
<dbReference type="Gene3D" id="1.20.1250.20">
    <property type="entry name" value="MFS general substrate transporter like domains"/>
    <property type="match status" value="2"/>
</dbReference>
<feature type="domain" description="Major facilitator superfamily (MFS) profile" evidence="6">
    <location>
        <begin position="1"/>
        <end position="384"/>
    </location>
</feature>
<dbReference type="InterPro" id="IPR020846">
    <property type="entry name" value="MFS_dom"/>
</dbReference>
<feature type="transmembrane region" description="Helical" evidence="5">
    <location>
        <begin position="47"/>
        <end position="66"/>
    </location>
</feature>
<evidence type="ECO:0000256" key="2">
    <source>
        <dbReference type="ARBA" id="ARBA00022692"/>
    </source>
</evidence>
<evidence type="ECO:0000256" key="1">
    <source>
        <dbReference type="ARBA" id="ARBA00004651"/>
    </source>
</evidence>
<reference evidence="8" key="1">
    <citation type="journal article" date="2019" name="Int. J. Syst. Evol. Microbiol.">
        <title>The Global Catalogue of Microorganisms (GCM) 10K type strain sequencing project: providing services to taxonomists for standard genome sequencing and annotation.</title>
        <authorList>
            <consortium name="The Broad Institute Genomics Platform"/>
            <consortium name="The Broad Institute Genome Sequencing Center for Infectious Disease"/>
            <person name="Wu L."/>
            <person name="Ma J."/>
        </authorList>
    </citation>
    <scope>NUCLEOTIDE SEQUENCE [LARGE SCALE GENOMIC DNA]</scope>
    <source>
        <strain evidence="8">JCM 3106</strain>
    </source>
</reference>
<evidence type="ECO:0000313" key="7">
    <source>
        <dbReference type="EMBL" id="GAA3040400.1"/>
    </source>
</evidence>
<feature type="transmembrane region" description="Helical" evidence="5">
    <location>
        <begin position="251"/>
        <end position="268"/>
    </location>
</feature>
<dbReference type="EMBL" id="BAAAWD010000031">
    <property type="protein sequence ID" value="GAA3040400.1"/>
    <property type="molecule type" value="Genomic_DNA"/>
</dbReference>
<feature type="transmembrane region" description="Helical" evidence="5">
    <location>
        <begin position="337"/>
        <end position="359"/>
    </location>
</feature>
<evidence type="ECO:0000259" key="6">
    <source>
        <dbReference type="PROSITE" id="PS50850"/>
    </source>
</evidence>
<organism evidence="7 8">
    <name type="scientific">Streptosporangium longisporum</name>
    <dbReference type="NCBI Taxonomy" id="46187"/>
    <lineage>
        <taxon>Bacteria</taxon>
        <taxon>Bacillati</taxon>
        <taxon>Actinomycetota</taxon>
        <taxon>Actinomycetes</taxon>
        <taxon>Streptosporangiales</taxon>
        <taxon>Streptosporangiaceae</taxon>
        <taxon>Streptosporangium</taxon>
    </lineage>
</organism>
<dbReference type="RefSeq" id="WP_344907385.1">
    <property type="nucleotide sequence ID" value="NZ_BAAAWD010000031.1"/>
</dbReference>
<comment type="caution">
    <text evidence="7">The sequence shown here is derived from an EMBL/GenBank/DDBJ whole genome shotgun (WGS) entry which is preliminary data.</text>
</comment>
<accession>A0ABP6LHJ9</accession>
<comment type="subcellular location">
    <subcellularLocation>
        <location evidence="1">Cell membrane</location>
        <topology evidence="1">Multi-pass membrane protein</topology>
    </subcellularLocation>
</comment>
<feature type="transmembrane region" description="Helical" evidence="5">
    <location>
        <begin position="280"/>
        <end position="297"/>
    </location>
</feature>
<sequence>MTTTPTRRHTNARAAVCYFFILLGTVSGAWAARIPDVKNTLHLTDGQISYALLAAALGLVLGMRFAGHLSDRLGSARLLPPAAIATALVITLPGYAPDLPALITALFLFGLISASVDVSMNAHGVEIERAYGRPLMSSFHGMFSIGVLAGAAIGGLFAWLDLNAAATLTAVGIPLALATLYVRRHLLPTTPHPTDPDGDPHTPTPRRARWNRWIILMGVVSFAGLVGEGAANDWTAVYLFQNLHASEPVAAAAFAVFSATMTIGRFAGDHLAQRLGPTRLVRYSGLVAAIGLGGALLGGQIPIAFAGFALFGLGLAPIVPQVFSAAGNQDPVTAGRAIAQVATVGYAGLLAGPAIIGAAAELVGLPAALGIPAVLALFMAASAGALRSPAPR</sequence>
<protein>
    <submittedName>
        <fullName evidence="7">MFS transporter</fullName>
    </submittedName>
</protein>
<feature type="transmembrane region" description="Helical" evidence="5">
    <location>
        <begin position="303"/>
        <end position="325"/>
    </location>
</feature>
<keyword evidence="3 5" id="KW-1133">Transmembrane helix</keyword>
<feature type="transmembrane region" description="Helical" evidence="5">
    <location>
        <begin position="213"/>
        <end position="231"/>
    </location>
</feature>
<name>A0ABP6LHJ9_9ACTN</name>
<dbReference type="PROSITE" id="PS50850">
    <property type="entry name" value="MFS"/>
    <property type="match status" value="1"/>
</dbReference>
<keyword evidence="2 5" id="KW-0812">Transmembrane</keyword>
<dbReference type="PANTHER" id="PTHR23514:SF13">
    <property type="entry name" value="INNER MEMBRANE PROTEIN YBJJ"/>
    <property type="match status" value="1"/>
</dbReference>
<evidence type="ECO:0000256" key="4">
    <source>
        <dbReference type="ARBA" id="ARBA00023136"/>
    </source>
</evidence>
<evidence type="ECO:0000313" key="8">
    <source>
        <dbReference type="Proteomes" id="UP001499930"/>
    </source>
</evidence>
<proteinExistence type="predicted"/>
<dbReference type="PANTHER" id="PTHR23514">
    <property type="entry name" value="BYPASS OF STOP CODON PROTEIN 6"/>
    <property type="match status" value="1"/>
</dbReference>
<dbReference type="InterPro" id="IPR051788">
    <property type="entry name" value="MFS_Transporter"/>
</dbReference>
<dbReference type="SUPFAM" id="SSF103473">
    <property type="entry name" value="MFS general substrate transporter"/>
    <property type="match status" value="1"/>
</dbReference>